<dbReference type="InterPro" id="IPR043128">
    <property type="entry name" value="Rev_trsase/Diguanyl_cyclase"/>
</dbReference>
<evidence type="ECO:0000256" key="2">
    <source>
        <dbReference type="ARBA" id="ARBA00012180"/>
    </source>
</evidence>
<dbReference type="AlphaFoldDB" id="A0ABD0ML10"/>
<dbReference type="CDD" id="cd01647">
    <property type="entry name" value="RT_LTR"/>
    <property type="match status" value="1"/>
</dbReference>
<dbReference type="EMBL" id="JAMKFB020000399">
    <property type="protein sequence ID" value="KAL0149604.1"/>
    <property type="molecule type" value="Genomic_DNA"/>
</dbReference>
<reference evidence="7 8" key="1">
    <citation type="submission" date="2024-05" db="EMBL/GenBank/DDBJ databases">
        <title>Genome sequencing and assembly of Indian major carp, Cirrhinus mrigala (Hamilton, 1822).</title>
        <authorList>
            <person name="Mohindra V."/>
            <person name="Chowdhury L.M."/>
            <person name="Lal K."/>
            <person name="Jena J.K."/>
        </authorList>
    </citation>
    <scope>NUCLEOTIDE SEQUENCE [LARGE SCALE GENOMIC DNA]</scope>
    <source>
        <strain evidence="7">CM1030</strain>
        <tissue evidence="7">Blood</tissue>
    </source>
</reference>
<dbReference type="GO" id="GO:0006259">
    <property type="term" value="P:DNA metabolic process"/>
    <property type="evidence" value="ECO:0007669"/>
    <property type="project" value="UniProtKB-ARBA"/>
</dbReference>
<organism evidence="7 8">
    <name type="scientific">Cirrhinus mrigala</name>
    <name type="common">Mrigala</name>
    <dbReference type="NCBI Taxonomy" id="683832"/>
    <lineage>
        <taxon>Eukaryota</taxon>
        <taxon>Metazoa</taxon>
        <taxon>Chordata</taxon>
        <taxon>Craniata</taxon>
        <taxon>Vertebrata</taxon>
        <taxon>Euteleostomi</taxon>
        <taxon>Actinopterygii</taxon>
        <taxon>Neopterygii</taxon>
        <taxon>Teleostei</taxon>
        <taxon>Ostariophysi</taxon>
        <taxon>Cypriniformes</taxon>
        <taxon>Cyprinidae</taxon>
        <taxon>Labeoninae</taxon>
        <taxon>Labeonini</taxon>
        <taxon>Cirrhinus</taxon>
    </lineage>
</organism>
<dbReference type="InterPro" id="IPR001584">
    <property type="entry name" value="Integrase_cat-core"/>
</dbReference>
<dbReference type="InterPro" id="IPR036397">
    <property type="entry name" value="RNaseH_sf"/>
</dbReference>
<feature type="domain" description="Reverse transcriptase" evidence="5">
    <location>
        <begin position="832"/>
        <end position="1009"/>
    </location>
</feature>
<evidence type="ECO:0000259" key="5">
    <source>
        <dbReference type="PROSITE" id="PS50878"/>
    </source>
</evidence>
<comment type="similarity">
    <text evidence="1">Belongs to the beta type-B retroviral polymerase family. HERV class-II K(HML-2) pol subfamily.</text>
</comment>
<dbReference type="Gene3D" id="3.10.10.10">
    <property type="entry name" value="HIV Type 1 Reverse Transcriptase, subunit A, domain 1"/>
    <property type="match status" value="1"/>
</dbReference>
<keyword evidence="8" id="KW-1185">Reference proteome</keyword>
<dbReference type="Proteomes" id="UP001529510">
    <property type="component" value="Unassembled WGS sequence"/>
</dbReference>
<evidence type="ECO:0000256" key="4">
    <source>
        <dbReference type="SAM" id="MobiDB-lite"/>
    </source>
</evidence>
<dbReference type="InterPro" id="IPR043502">
    <property type="entry name" value="DNA/RNA_pol_sf"/>
</dbReference>
<dbReference type="EC" id="3.1.26.4" evidence="2"/>
<proteinExistence type="inferred from homology"/>
<dbReference type="PROSITE" id="PS50994">
    <property type="entry name" value="INTEGRASE"/>
    <property type="match status" value="1"/>
</dbReference>
<gene>
    <name evidence="7" type="ORF">M9458_055131</name>
</gene>
<protein>
    <recommendedName>
        <fullName evidence="3">Gypsy retrotransposon integrase-like protein 1</fullName>
        <ecNumber evidence="2">3.1.26.4</ecNumber>
    </recommendedName>
</protein>
<dbReference type="Pfam" id="PF00665">
    <property type="entry name" value="rve"/>
    <property type="match status" value="1"/>
</dbReference>
<dbReference type="GO" id="GO:0004523">
    <property type="term" value="F:RNA-DNA hybrid ribonuclease activity"/>
    <property type="evidence" value="ECO:0007669"/>
    <property type="project" value="UniProtKB-EC"/>
</dbReference>
<evidence type="ECO:0000256" key="1">
    <source>
        <dbReference type="ARBA" id="ARBA00010879"/>
    </source>
</evidence>
<dbReference type="Pfam" id="PF17921">
    <property type="entry name" value="Integrase_H2C2"/>
    <property type="match status" value="1"/>
</dbReference>
<evidence type="ECO:0000256" key="3">
    <source>
        <dbReference type="ARBA" id="ARBA00039658"/>
    </source>
</evidence>
<dbReference type="InterPro" id="IPR012337">
    <property type="entry name" value="RNaseH-like_sf"/>
</dbReference>
<dbReference type="Gene3D" id="3.30.70.270">
    <property type="match status" value="2"/>
</dbReference>
<feature type="region of interest" description="Disordered" evidence="4">
    <location>
        <begin position="1"/>
        <end position="44"/>
    </location>
</feature>
<accession>A0ABD0ML10</accession>
<dbReference type="Pfam" id="PF00078">
    <property type="entry name" value="RVT_1"/>
    <property type="match status" value="1"/>
</dbReference>
<comment type="caution">
    <text evidence="7">The sequence shown here is derived from an EMBL/GenBank/DDBJ whole genome shotgun (WGS) entry which is preliminary data.</text>
</comment>
<name>A0ABD0ML10_CIRMR</name>
<feature type="non-terminal residue" evidence="7">
    <location>
        <position position="1042"/>
    </location>
</feature>
<dbReference type="PANTHER" id="PTHR37984:SF15">
    <property type="entry name" value="INTEGRASE CATALYTIC DOMAIN-CONTAINING PROTEIN"/>
    <property type="match status" value="1"/>
</dbReference>
<dbReference type="Gene3D" id="1.10.340.70">
    <property type="match status" value="1"/>
</dbReference>
<dbReference type="SUPFAM" id="SSF56672">
    <property type="entry name" value="DNA/RNA polymerases"/>
    <property type="match status" value="1"/>
</dbReference>
<dbReference type="PANTHER" id="PTHR37984">
    <property type="entry name" value="PROTEIN CBG26694"/>
    <property type="match status" value="1"/>
</dbReference>
<evidence type="ECO:0000313" key="8">
    <source>
        <dbReference type="Proteomes" id="UP001529510"/>
    </source>
</evidence>
<dbReference type="FunFam" id="3.30.420.10:FF:000032">
    <property type="entry name" value="Retrovirus-related Pol polyprotein from transposon 297-like Protein"/>
    <property type="match status" value="1"/>
</dbReference>
<dbReference type="SUPFAM" id="SSF53098">
    <property type="entry name" value="Ribonuclease H-like"/>
    <property type="match status" value="1"/>
</dbReference>
<sequence>ADRERAATSAMEGRVVDLGSVERATGGDAEVEAEAEPKASLPPFCPFSPSSGESGGDARLKVRLARIQMEAQERAETRQAEMKLRLEVRRLEIEADKELESKKFASDRSVQPNPVSPRAVLVNSANSVSDVAAGTFDISKHIALVPHFRESEVDTYFAAFERVAAALHWPKEYDVLKVAVLRAYELVPEAYRQRFRNHKKVAQQTFIIAEEKEIDVGFKPFLMKGLVSINGKSVEQKEIQILRDTGAVQSFLVSDVLPLSEQTSCGSSVLVQGIEMGVVKVPLHQIHLHCDLVSGFVKVGVRSSFPVKGVAFILGNDLAGGKVLPVPEVVDKPDCFIHADDISDNFPDVFAASVVTRAQKRRIGDDIVLSDSFLSPIFTEEMLELDRKGVEEARVNKDFVDVLAGADLLTEPISHEKIVIAQKGDLSLAKCFSFIDRPQSDKDKTVQYVIENGLLLRKWHPRTDVENEWDTVCQIVLPTIYRKQVLSLAHDHELSGHLGVTKTYNRILRHFFWPGLKKDVSRYCRTCHECQLMGKPNQKIPPAPLVPIPVICEPFEHVILDCVGPLPKSKAGNQFLLTIMCSATRFPEAIPLRKITAPVIIKALLKFFSTFGLPKIVQTDQGTNFLSNVFRQVLKTLGITHRTSTPYHPESQGAIERFHQTLKSMLRKYCLSSGKEWDEGVPLVLFAAREATQESLGFSPAELVFGHTLRGPLKVLKDGMLNETKLSGNNVLDYVSRFRERLHNACSFARKSLSVVQRDMKKRYDKKAVVRKIQPGDDVLVLLPVPGSVLTARFSGPYKVSKKEKGKSAVVSSDVLAVAVTAVPGSAVDYLLKNNLAEPSYSPWSSPCLLVPKPDGTYRFCTDYRKVNSVTVPDSYPLPRMEDCIDNLGSAKFVTKLDLLKGYWQVPLTARAAEISAFVTPDNFLQYRVMAFGLRNAPATFQRLVNIVLSGVQNCNAYLDDLVIYSSSWSEHLAVLRTVFERLADASLTVNLAKCDFGKATITYLGKQVGQGQVSAIVEFPVPTTRRELRRFLGMAGYYRSF</sequence>
<dbReference type="InterPro" id="IPR000477">
    <property type="entry name" value="RT_dom"/>
</dbReference>
<dbReference type="PROSITE" id="PS50878">
    <property type="entry name" value="RT_POL"/>
    <property type="match status" value="1"/>
</dbReference>
<feature type="domain" description="Integrase catalytic" evidence="6">
    <location>
        <begin position="550"/>
        <end position="708"/>
    </location>
</feature>
<feature type="non-terminal residue" evidence="7">
    <location>
        <position position="1"/>
    </location>
</feature>
<evidence type="ECO:0000313" key="7">
    <source>
        <dbReference type="EMBL" id="KAL0149604.1"/>
    </source>
</evidence>
<dbReference type="InterPro" id="IPR050951">
    <property type="entry name" value="Retrovirus_Pol_polyprotein"/>
</dbReference>
<dbReference type="InterPro" id="IPR041588">
    <property type="entry name" value="Integrase_H2C2"/>
</dbReference>
<evidence type="ECO:0000259" key="6">
    <source>
        <dbReference type="PROSITE" id="PS50994"/>
    </source>
</evidence>
<dbReference type="Gene3D" id="3.30.420.10">
    <property type="entry name" value="Ribonuclease H-like superfamily/Ribonuclease H"/>
    <property type="match status" value="1"/>
</dbReference>
<dbReference type="FunFam" id="1.10.340.70:FF:000001">
    <property type="entry name" value="Retrovirus-related Pol polyprotein from transposon gypsy-like Protein"/>
    <property type="match status" value="1"/>
</dbReference>